<feature type="compositionally biased region" description="Acidic residues" evidence="1">
    <location>
        <begin position="56"/>
        <end position="65"/>
    </location>
</feature>
<organism evidence="2 3">
    <name type="scientific">Parasponia andersonii</name>
    <name type="common">Sponia andersonii</name>
    <dbReference type="NCBI Taxonomy" id="3476"/>
    <lineage>
        <taxon>Eukaryota</taxon>
        <taxon>Viridiplantae</taxon>
        <taxon>Streptophyta</taxon>
        <taxon>Embryophyta</taxon>
        <taxon>Tracheophyta</taxon>
        <taxon>Spermatophyta</taxon>
        <taxon>Magnoliopsida</taxon>
        <taxon>eudicotyledons</taxon>
        <taxon>Gunneridae</taxon>
        <taxon>Pentapetalae</taxon>
        <taxon>rosids</taxon>
        <taxon>fabids</taxon>
        <taxon>Rosales</taxon>
        <taxon>Cannabaceae</taxon>
        <taxon>Parasponia</taxon>
    </lineage>
</organism>
<evidence type="ECO:0008006" key="4">
    <source>
        <dbReference type="Google" id="ProtNLM"/>
    </source>
</evidence>
<dbReference type="Proteomes" id="UP000237105">
    <property type="component" value="Unassembled WGS sequence"/>
</dbReference>
<dbReference type="EMBL" id="JXTB01000019">
    <property type="protein sequence ID" value="PON76316.1"/>
    <property type="molecule type" value="Genomic_DNA"/>
</dbReference>
<sequence length="208" mass="23265">MPSGIFDSPLLISEKCLCFKRFYCRKTGYANVFLVKRHFSSEVGLEDSVKLVQDTTLEDENENESVSEPSFSVGGGDCGDDEPSQNEIELSETETDPSEKTAMEKQATSALFEAIVNFPGIAVHAALDKWVAEGNELSREEVFLVMINFRKSRMYEMTNILSKSISRVRETYPQCADSKVQKNTLVLFVSTIVSTQEAQVFNAFLNAE</sequence>
<dbReference type="OrthoDB" id="739241at2759"/>
<feature type="region of interest" description="Disordered" evidence="1">
    <location>
        <begin position="56"/>
        <end position="103"/>
    </location>
</feature>
<dbReference type="AlphaFoldDB" id="A0A2P5DSQ8"/>
<evidence type="ECO:0000256" key="1">
    <source>
        <dbReference type="SAM" id="MobiDB-lite"/>
    </source>
</evidence>
<protein>
    <recommendedName>
        <fullName evidence="4">Pentatricopeptide repeat</fullName>
    </recommendedName>
</protein>
<accession>A0A2P5DSQ8</accession>
<evidence type="ECO:0000313" key="3">
    <source>
        <dbReference type="Proteomes" id="UP000237105"/>
    </source>
</evidence>
<comment type="caution">
    <text evidence="2">The sequence shown here is derived from an EMBL/GenBank/DDBJ whole genome shotgun (WGS) entry which is preliminary data.</text>
</comment>
<proteinExistence type="predicted"/>
<keyword evidence="3" id="KW-1185">Reference proteome</keyword>
<gene>
    <name evidence="2" type="ORF">PanWU01x14_037340</name>
</gene>
<name>A0A2P5DSQ8_PARAD</name>
<evidence type="ECO:0000313" key="2">
    <source>
        <dbReference type="EMBL" id="PON76316.1"/>
    </source>
</evidence>
<feature type="compositionally biased region" description="Acidic residues" evidence="1">
    <location>
        <begin position="78"/>
        <end position="96"/>
    </location>
</feature>
<reference evidence="3" key="1">
    <citation type="submission" date="2016-06" db="EMBL/GenBank/DDBJ databases">
        <title>Parallel loss of symbiosis genes in relatives of nitrogen-fixing non-legume Parasponia.</title>
        <authorList>
            <person name="Van Velzen R."/>
            <person name="Holmer R."/>
            <person name="Bu F."/>
            <person name="Rutten L."/>
            <person name="Van Zeijl A."/>
            <person name="Liu W."/>
            <person name="Santuari L."/>
            <person name="Cao Q."/>
            <person name="Sharma T."/>
            <person name="Shen D."/>
            <person name="Roswanjaya Y."/>
            <person name="Wardhani T."/>
            <person name="Kalhor M.S."/>
            <person name="Jansen J."/>
            <person name="Van den Hoogen J."/>
            <person name="Gungor B."/>
            <person name="Hartog M."/>
            <person name="Hontelez J."/>
            <person name="Verver J."/>
            <person name="Yang W.-C."/>
            <person name="Schijlen E."/>
            <person name="Repin R."/>
            <person name="Schilthuizen M."/>
            <person name="Schranz E."/>
            <person name="Heidstra R."/>
            <person name="Miyata K."/>
            <person name="Fedorova E."/>
            <person name="Kohlen W."/>
            <person name="Bisseling T."/>
            <person name="Smit S."/>
            <person name="Geurts R."/>
        </authorList>
    </citation>
    <scope>NUCLEOTIDE SEQUENCE [LARGE SCALE GENOMIC DNA]</scope>
    <source>
        <strain evidence="3">cv. WU1-14</strain>
    </source>
</reference>